<evidence type="ECO:0000313" key="7">
    <source>
        <dbReference type="Proteomes" id="UP000199245"/>
    </source>
</evidence>
<sequence length="381" mass="40931">MSNNQAIKLAVIGRGLIGSAAARHLSKMGHDVALIGPDEPADFSRHGGVFGSHYDEGRITRSYDPGPFWRQANRAAISRYGEISAESGVEFYREAGALHIGRSETTDVASIGRICAEDGIRCEAYHDAGLAERFPFLKSTAGMQGYFEPRNAGYISPRRLVRAQTIAAERAGARIIDEPALGISESGSSVTIRTRSGSVEAERVLVAAGGHTQSLLDRSLGFTVYGRTAALFRLGAAEVQRLAGMPSMRCLGPKGDNPYILPPIRYPDGQTWLKLGGDPVDLPLGSEADIKDWFRSGGSIEVADRLQGQILDRIRDLAFEERRVVPCMTTFGDSGLPCIGPLSERVTVAFCCYGKSAKCSDELGRLGGMALLGEVRAELAP</sequence>
<gene>
    <name evidence="6" type="ORF">SAMN05216337_10604</name>
</gene>
<dbReference type="Pfam" id="PF01266">
    <property type="entry name" value="DAO"/>
    <property type="match status" value="1"/>
</dbReference>
<dbReference type="Gene3D" id="3.50.50.60">
    <property type="entry name" value="FAD/NAD(P)-binding domain"/>
    <property type="match status" value="1"/>
</dbReference>
<evidence type="ECO:0000313" key="6">
    <source>
        <dbReference type="EMBL" id="SDF53167.1"/>
    </source>
</evidence>
<dbReference type="InterPro" id="IPR006076">
    <property type="entry name" value="FAD-dep_OxRdtase"/>
</dbReference>
<evidence type="ECO:0000256" key="1">
    <source>
        <dbReference type="ARBA" id="ARBA00001974"/>
    </source>
</evidence>
<dbReference type="GO" id="GO:0050660">
    <property type="term" value="F:flavin adenine dinucleotide binding"/>
    <property type="evidence" value="ECO:0007669"/>
    <property type="project" value="InterPro"/>
</dbReference>
<dbReference type="GO" id="GO:0008115">
    <property type="term" value="F:sarcosine oxidase activity"/>
    <property type="evidence" value="ECO:0007669"/>
    <property type="project" value="TreeGrafter"/>
</dbReference>
<evidence type="ECO:0000256" key="3">
    <source>
        <dbReference type="ARBA" id="ARBA00022827"/>
    </source>
</evidence>
<dbReference type="Gene3D" id="3.30.9.10">
    <property type="entry name" value="D-Amino Acid Oxidase, subunit A, domain 2"/>
    <property type="match status" value="1"/>
</dbReference>
<reference evidence="6 7" key="1">
    <citation type="submission" date="2016-10" db="EMBL/GenBank/DDBJ databases">
        <authorList>
            <person name="de Groot N.N."/>
        </authorList>
    </citation>
    <scope>NUCLEOTIDE SEQUENCE [LARGE SCALE GENOMIC DNA]</scope>
    <source>
        <strain evidence="6 7">R5</strain>
    </source>
</reference>
<evidence type="ECO:0000256" key="4">
    <source>
        <dbReference type="ARBA" id="ARBA00023002"/>
    </source>
</evidence>
<dbReference type="PANTHER" id="PTHR10961">
    <property type="entry name" value="PEROXISOMAL SARCOSINE OXIDASE"/>
    <property type="match status" value="1"/>
</dbReference>
<comment type="cofactor">
    <cofactor evidence="1">
        <name>FAD</name>
        <dbReference type="ChEBI" id="CHEBI:57692"/>
    </cofactor>
</comment>
<evidence type="ECO:0000256" key="2">
    <source>
        <dbReference type="ARBA" id="ARBA00022630"/>
    </source>
</evidence>
<dbReference type="RefSeq" id="WP_210189649.1">
    <property type="nucleotide sequence ID" value="NZ_FMZW01000060.1"/>
</dbReference>
<name>A0A1G7LUH8_9BRAD</name>
<dbReference type="AlphaFoldDB" id="A0A1G7LUH8"/>
<proteinExistence type="predicted"/>
<accession>A0A1G7LUH8</accession>
<evidence type="ECO:0000259" key="5">
    <source>
        <dbReference type="Pfam" id="PF01266"/>
    </source>
</evidence>
<dbReference type="InterPro" id="IPR036188">
    <property type="entry name" value="FAD/NAD-bd_sf"/>
</dbReference>
<keyword evidence="4" id="KW-0560">Oxidoreductase</keyword>
<keyword evidence="2" id="KW-0285">Flavoprotein</keyword>
<dbReference type="PANTHER" id="PTHR10961:SF10">
    <property type="entry name" value="FAD DEPENDENT OXIDOREDUCTASE DOMAIN-CONTAINING PROTEIN"/>
    <property type="match status" value="1"/>
</dbReference>
<feature type="domain" description="FAD dependent oxidoreductase" evidence="5">
    <location>
        <begin position="9"/>
        <end position="365"/>
    </location>
</feature>
<organism evidence="6 7">
    <name type="scientific">Bradyrhizobium brasilense</name>
    <dbReference type="NCBI Taxonomy" id="1419277"/>
    <lineage>
        <taxon>Bacteria</taxon>
        <taxon>Pseudomonadati</taxon>
        <taxon>Pseudomonadota</taxon>
        <taxon>Alphaproteobacteria</taxon>
        <taxon>Hyphomicrobiales</taxon>
        <taxon>Nitrobacteraceae</taxon>
        <taxon>Bradyrhizobium</taxon>
    </lineage>
</organism>
<dbReference type="EMBL" id="FMZW01000060">
    <property type="protein sequence ID" value="SDF53167.1"/>
    <property type="molecule type" value="Genomic_DNA"/>
</dbReference>
<dbReference type="InterPro" id="IPR045170">
    <property type="entry name" value="MTOX"/>
</dbReference>
<keyword evidence="3" id="KW-0274">FAD</keyword>
<protein>
    <submittedName>
        <fullName evidence="6">Sarcosine oxidase</fullName>
    </submittedName>
</protein>
<dbReference type="SUPFAM" id="SSF51905">
    <property type="entry name" value="FAD/NAD(P)-binding domain"/>
    <property type="match status" value="1"/>
</dbReference>
<dbReference type="Proteomes" id="UP000199245">
    <property type="component" value="Unassembled WGS sequence"/>
</dbReference>